<dbReference type="SUPFAM" id="SSF53448">
    <property type="entry name" value="Nucleotide-diphospho-sugar transferases"/>
    <property type="match status" value="1"/>
</dbReference>
<dbReference type="InterPro" id="IPR029063">
    <property type="entry name" value="SAM-dependent_MTases_sf"/>
</dbReference>
<dbReference type="InterPro" id="IPR013216">
    <property type="entry name" value="Methyltransf_11"/>
</dbReference>
<evidence type="ECO:0000259" key="5">
    <source>
        <dbReference type="Pfam" id="PF00535"/>
    </source>
</evidence>
<dbReference type="Proteomes" id="UP000195152">
    <property type="component" value="Unassembled WGS sequence"/>
</dbReference>
<evidence type="ECO:0000256" key="1">
    <source>
        <dbReference type="ARBA" id="ARBA00004776"/>
    </source>
</evidence>
<dbReference type="SUPFAM" id="SSF53335">
    <property type="entry name" value="S-adenosyl-L-methionine-dependent methyltransferases"/>
    <property type="match status" value="1"/>
</dbReference>
<comment type="similarity">
    <text evidence="2">Belongs to the glycosyltransferase 2 family.</text>
</comment>
<dbReference type="InterPro" id="IPR029044">
    <property type="entry name" value="Nucleotide-diphossugar_trans"/>
</dbReference>
<reference evidence="7 8" key="1">
    <citation type="submission" date="2016-10" db="EMBL/GenBank/DDBJ databases">
        <title>Comparative genomics of Bacillus thuringiensis reveals a path to pathogens against multiple invertebrate hosts.</title>
        <authorList>
            <person name="Zheng J."/>
            <person name="Gao Q."/>
            <person name="Liu H."/>
            <person name="Peng D."/>
            <person name="Ruan L."/>
            <person name="Sun M."/>
        </authorList>
    </citation>
    <scope>NUCLEOTIDE SEQUENCE [LARGE SCALE GENOMIC DNA]</scope>
    <source>
        <strain evidence="7">BGSC 4AC1</strain>
    </source>
</reference>
<name>A0A242VWJ1_BACTU</name>
<dbReference type="GO" id="GO:0016757">
    <property type="term" value="F:glycosyltransferase activity"/>
    <property type="evidence" value="ECO:0007669"/>
    <property type="project" value="UniProtKB-KW"/>
</dbReference>
<evidence type="ECO:0000256" key="4">
    <source>
        <dbReference type="ARBA" id="ARBA00022679"/>
    </source>
</evidence>
<evidence type="ECO:0000259" key="6">
    <source>
        <dbReference type="Pfam" id="PF08241"/>
    </source>
</evidence>
<gene>
    <name evidence="7" type="ORF">BK699_36315</name>
</gene>
<accession>A0A242VWJ1</accession>
<dbReference type="Gene3D" id="3.40.50.150">
    <property type="entry name" value="Vaccinia Virus protein VP39"/>
    <property type="match status" value="1"/>
</dbReference>
<keyword evidence="4 7" id="KW-0808">Transferase</keyword>
<evidence type="ECO:0000313" key="8">
    <source>
        <dbReference type="Proteomes" id="UP000195152"/>
    </source>
</evidence>
<protein>
    <submittedName>
        <fullName evidence="7">Glycosyl transferase</fullName>
    </submittedName>
</protein>
<dbReference type="EMBL" id="NFCF01000124">
    <property type="protein sequence ID" value="OTW43446.1"/>
    <property type="molecule type" value="Genomic_DNA"/>
</dbReference>
<dbReference type="Gene3D" id="3.90.550.10">
    <property type="entry name" value="Spore Coat Polysaccharide Biosynthesis Protein SpsA, Chain A"/>
    <property type="match status" value="1"/>
</dbReference>
<dbReference type="GO" id="GO:0008757">
    <property type="term" value="F:S-adenosylmethionine-dependent methyltransferase activity"/>
    <property type="evidence" value="ECO:0007669"/>
    <property type="project" value="InterPro"/>
</dbReference>
<dbReference type="PANTHER" id="PTHR43179:SF12">
    <property type="entry name" value="GALACTOFURANOSYLTRANSFERASE GLFT2"/>
    <property type="match status" value="1"/>
</dbReference>
<dbReference type="CDD" id="cd04186">
    <property type="entry name" value="GT_2_like_c"/>
    <property type="match status" value="1"/>
</dbReference>
<dbReference type="InterPro" id="IPR001173">
    <property type="entry name" value="Glyco_trans_2-like"/>
</dbReference>
<dbReference type="Pfam" id="PF08241">
    <property type="entry name" value="Methyltransf_11"/>
    <property type="match status" value="1"/>
</dbReference>
<dbReference type="PANTHER" id="PTHR43179">
    <property type="entry name" value="RHAMNOSYLTRANSFERASE WBBL"/>
    <property type="match status" value="1"/>
</dbReference>
<organism evidence="7 8">
    <name type="scientific">Bacillus thuringiensis serovar mexicanensis</name>
    <dbReference type="NCBI Taxonomy" id="180868"/>
    <lineage>
        <taxon>Bacteria</taxon>
        <taxon>Bacillati</taxon>
        <taxon>Bacillota</taxon>
        <taxon>Bacilli</taxon>
        <taxon>Bacillales</taxon>
        <taxon>Bacillaceae</taxon>
        <taxon>Bacillus</taxon>
        <taxon>Bacillus cereus group</taxon>
    </lineage>
</organism>
<comment type="pathway">
    <text evidence="1">Cell wall biogenesis; cell wall polysaccharide biosynthesis.</text>
</comment>
<sequence>MLTSIIILAYNQLQFTKECIYSIRKFTSQENYELIVVDNASTDGTVEWLQVQPDILLVKNTKNEGFPRGCNQGIKKAKGENILLLNNDVVVTARWLTNLLRCLYARKDTAAVGPVTNNASYYSTIPSHYSDLQEMQEFANLNNQSDEKKWEERLKLIGFCMLIKKKVLNEIGFLDERFTPGNYEDDDLSLRMCKEGYKLYLCKDTFIHHYGSVSWAADVSNFSLVLKENDKKFYDKWGFSSTNLLIYYDLLEFTDQYVQDRMNILHVGSGCGATLLEMKTRYPTAYVFGVESNQKAAAISKKVAPTSCIQYDKLHEIFQEKMFHVILLSHPIEKSKLNDVINSISQVLAPKGTLIMSRLNLINYTYFKNSNIP</sequence>
<proteinExistence type="inferred from homology"/>
<comment type="caution">
    <text evidence="7">The sequence shown here is derived from an EMBL/GenBank/DDBJ whole genome shotgun (WGS) entry which is preliminary data.</text>
</comment>
<evidence type="ECO:0000256" key="3">
    <source>
        <dbReference type="ARBA" id="ARBA00022676"/>
    </source>
</evidence>
<feature type="domain" description="Methyltransferase type 11" evidence="6">
    <location>
        <begin position="265"/>
        <end position="356"/>
    </location>
</feature>
<keyword evidence="3" id="KW-0328">Glycosyltransferase</keyword>
<dbReference type="CDD" id="cd02440">
    <property type="entry name" value="AdoMet_MTases"/>
    <property type="match status" value="1"/>
</dbReference>
<evidence type="ECO:0000256" key="2">
    <source>
        <dbReference type="ARBA" id="ARBA00006739"/>
    </source>
</evidence>
<feature type="domain" description="Glycosyltransferase 2-like" evidence="5">
    <location>
        <begin position="4"/>
        <end position="171"/>
    </location>
</feature>
<dbReference type="Pfam" id="PF00535">
    <property type="entry name" value="Glycos_transf_2"/>
    <property type="match status" value="1"/>
</dbReference>
<dbReference type="AlphaFoldDB" id="A0A242VWJ1"/>
<evidence type="ECO:0000313" key="7">
    <source>
        <dbReference type="EMBL" id="OTW43446.1"/>
    </source>
</evidence>
<dbReference type="RefSeq" id="WP_000958072.1">
    <property type="nucleotide sequence ID" value="NZ_NFCF01000124.1"/>
</dbReference>